<protein>
    <submittedName>
        <fullName evidence="3">Uncharacterized protein</fullName>
    </submittedName>
</protein>
<accession>A0A6B1G404</accession>
<feature type="compositionally biased region" description="Basic residues" evidence="1">
    <location>
        <begin position="97"/>
        <end position="106"/>
    </location>
</feature>
<keyword evidence="2" id="KW-0472">Membrane</keyword>
<feature type="transmembrane region" description="Helical" evidence="2">
    <location>
        <begin position="367"/>
        <end position="392"/>
    </location>
</feature>
<keyword evidence="2" id="KW-0812">Transmembrane</keyword>
<evidence type="ECO:0000256" key="1">
    <source>
        <dbReference type="SAM" id="MobiDB-lite"/>
    </source>
</evidence>
<keyword evidence="2" id="KW-1133">Transmembrane helix</keyword>
<dbReference type="EMBL" id="VYDA01000500">
    <property type="protein sequence ID" value="MYH62811.1"/>
    <property type="molecule type" value="Genomic_DNA"/>
</dbReference>
<comment type="caution">
    <text evidence="3">The sequence shown here is derived from an EMBL/GenBank/DDBJ whole genome shotgun (WGS) entry which is preliminary data.</text>
</comment>
<name>A0A6B1G404_9CHLR</name>
<feature type="transmembrane region" description="Helical" evidence="2">
    <location>
        <begin position="398"/>
        <end position="416"/>
    </location>
</feature>
<reference evidence="3" key="1">
    <citation type="submission" date="2019-09" db="EMBL/GenBank/DDBJ databases">
        <title>Characterisation of the sponge microbiome using genome-centric metagenomics.</title>
        <authorList>
            <person name="Engelberts J.P."/>
            <person name="Robbins S.J."/>
            <person name="De Goeij J.M."/>
            <person name="Aranda M."/>
            <person name="Bell S.C."/>
            <person name="Webster N.S."/>
        </authorList>
    </citation>
    <scope>NUCLEOTIDE SEQUENCE</scope>
    <source>
        <strain evidence="3">SB0675_bin_29</strain>
    </source>
</reference>
<dbReference type="AlphaFoldDB" id="A0A6B1G404"/>
<organism evidence="3">
    <name type="scientific">Caldilineaceae bacterium SB0675_bin_29</name>
    <dbReference type="NCBI Taxonomy" id="2605266"/>
    <lineage>
        <taxon>Bacteria</taxon>
        <taxon>Bacillati</taxon>
        <taxon>Chloroflexota</taxon>
        <taxon>Caldilineae</taxon>
        <taxon>Caldilineales</taxon>
        <taxon>Caldilineaceae</taxon>
    </lineage>
</organism>
<proteinExistence type="predicted"/>
<sequence length="498" mass="55210">MSKEETIHYRELHRAVSKAAIARCHRLSAAARSVSFPRRALQLEAAKVVKFLNRITAISPLVSSPAIPHRPEIQVRRENCYINKYRGSRSFGSSHGPNRRKGHRRVHSDNCLVETSYGQRRVWSYGTRRGSRNGDRSVRSSGDRRVYSFGERHGFSYGVRYRLRRRHGQEKQQFVQQGNGDNGKWFEASQIEFLSPSVGTTWVARQFLYTFAQNLTFNNLPEVLKVKYQMAGNEEKNLLQAQKVWETIPAQIRAGGPESLWKFHQGKNWSHIIPKSKGGPSTADNAIWWSSAKNHFLGPEPMSLADIADARAVIRSDALRAAVTQTASGMVRGATVAAVVGGTLACLEYGLDHVEGKLSRRELVQKVLQTGVIAGGGAFVTTGTIVGIALLFPFLIPILTPVLVVLLAASLAFMGAKGVKLAKGWWPVLARQQLPVHSAFAEAVKGLPRTVKALPAMAERNIYRSGDSFIGRARELAVRKSARAFPWQANGRAKEQTV</sequence>
<gene>
    <name evidence="3" type="ORF">F4148_14015</name>
</gene>
<feature type="region of interest" description="Disordered" evidence="1">
    <location>
        <begin position="87"/>
        <end position="106"/>
    </location>
</feature>
<evidence type="ECO:0000313" key="3">
    <source>
        <dbReference type="EMBL" id="MYH62811.1"/>
    </source>
</evidence>
<evidence type="ECO:0000256" key="2">
    <source>
        <dbReference type="SAM" id="Phobius"/>
    </source>
</evidence>